<dbReference type="EMBL" id="CP063164">
    <property type="protein sequence ID" value="QOR62681.1"/>
    <property type="molecule type" value="Genomic_DNA"/>
</dbReference>
<evidence type="ECO:0000313" key="2">
    <source>
        <dbReference type="EMBL" id="QOR62681.1"/>
    </source>
</evidence>
<protein>
    <recommendedName>
        <fullName evidence="4">Lipoprotein</fullName>
    </recommendedName>
</protein>
<feature type="chain" id="PRO_5029749609" description="Lipoprotein" evidence="1">
    <location>
        <begin position="22"/>
        <end position="124"/>
    </location>
</feature>
<organism evidence="2 3">
    <name type="scientific">Sulfurovum indicum</name>
    <dbReference type="NCBI Taxonomy" id="2779528"/>
    <lineage>
        <taxon>Bacteria</taxon>
        <taxon>Pseudomonadati</taxon>
        <taxon>Campylobacterota</taxon>
        <taxon>Epsilonproteobacteria</taxon>
        <taxon>Campylobacterales</taxon>
        <taxon>Sulfurovaceae</taxon>
        <taxon>Sulfurovum</taxon>
    </lineage>
</organism>
<dbReference type="AlphaFoldDB" id="A0A7M1S6S7"/>
<sequence>MRIFLKSVVFGSILLWMTGCATHQNFVKTYDAWVGQNIHTFVKEAGYPDTTYRLSNGNEVYVYEKTSIYSNPAFTSVYGYGNWGYYGSMGYGSDIEYETCKVFLEVNRKGTIVHWGSRGNSCRR</sequence>
<evidence type="ECO:0000256" key="1">
    <source>
        <dbReference type="SAM" id="SignalP"/>
    </source>
</evidence>
<gene>
    <name evidence="2" type="ORF">IMZ28_04215</name>
</gene>
<keyword evidence="1" id="KW-0732">Signal</keyword>
<keyword evidence="3" id="KW-1185">Reference proteome</keyword>
<dbReference type="PROSITE" id="PS51257">
    <property type="entry name" value="PROKAR_LIPOPROTEIN"/>
    <property type="match status" value="1"/>
</dbReference>
<evidence type="ECO:0008006" key="4">
    <source>
        <dbReference type="Google" id="ProtNLM"/>
    </source>
</evidence>
<accession>A0A7M1S6S7</accession>
<dbReference type="RefSeq" id="WP_197549500.1">
    <property type="nucleotide sequence ID" value="NZ_CP063164.1"/>
</dbReference>
<feature type="signal peptide" evidence="1">
    <location>
        <begin position="1"/>
        <end position="21"/>
    </location>
</feature>
<proteinExistence type="predicted"/>
<name>A0A7M1S6S7_9BACT</name>
<dbReference type="Proteomes" id="UP000595074">
    <property type="component" value="Chromosome"/>
</dbReference>
<evidence type="ECO:0000313" key="3">
    <source>
        <dbReference type="Proteomes" id="UP000595074"/>
    </source>
</evidence>
<dbReference type="KEGG" id="sinu:IMZ28_04215"/>
<reference evidence="2 3" key="1">
    <citation type="submission" date="2020-10" db="EMBL/GenBank/DDBJ databases">
        <title>The genome of sulfurovum sp.</title>
        <authorList>
            <person name="Xie S."/>
            <person name="Shao Z."/>
            <person name="Jiang L."/>
        </authorList>
    </citation>
    <scope>NUCLEOTIDE SEQUENCE [LARGE SCALE GENOMIC DNA]</scope>
    <source>
        <strain evidence="2 3">ST-419</strain>
    </source>
</reference>